<feature type="region of interest" description="Disordered" evidence="8">
    <location>
        <begin position="44"/>
        <end position="79"/>
    </location>
</feature>
<evidence type="ECO:0000313" key="10">
    <source>
        <dbReference type="EMBL" id="KAJ8901367.1"/>
    </source>
</evidence>
<comment type="subcellular location">
    <subcellularLocation>
        <location evidence="1">Nucleus</location>
    </subcellularLocation>
</comment>
<sequence>MSWIMYEGDDGLLRDTCIDRGGTSLESMRDWLWLDSARVFESADESRGSAQAPLSAGSSSGPGPTSSGSASTEAPMRRKKKFPCRYCDKEFTQSGHRNEHECRFHLKVGYWCPTCDGIFGAKSKLDRHVRSVHSTARNHKCECGKDFKDKCSLTRHMKVHRQGGDGDQS</sequence>
<dbReference type="InterPro" id="IPR050527">
    <property type="entry name" value="Snail/Krueppel_Znf"/>
</dbReference>
<evidence type="ECO:0000256" key="7">
    <source>
        <dbReference type="PROSITE-ProRule" id="PRU00042"/>
    </source>
</evidence>
<dbReference type="AlphaFoldDB" id="A0AAV8UJ38"/>
<protein>
    <recommendedName>
        <fullName evidence="9">C2H2-type domain-containing protein</fullName>
    </recommendedName>
</protein>
<evidence type="ECO:0000256" key="8">
    <source>
        <dbReference type="SAM" id="MobiDB-lite"/>
    </source>
</evidence>
<dbReference type="Pfam" id="PF00096">
    <property type="entry name" value="zf-C2H2"/>
    <property type="match status" value="1"/>
</dbReference>
<keyword evidence="11" id="KW-1185">Reference proteome</keyword>
<dbReference type="PROSITE" id="PS00028">
    <property type="entry name" value="ZINC_FINGER_C2H2_1"/>
    <property type="match status" value="2"/>
</dbReference>
<accession>A0AAV8UJ38</accession>
<comment type="caution">
    <text evidence="10">The sequence shown here is derived from an EMBL/GenBank/DDBJ whole genome shotgun (WGS) entry which is preliminary data.</text>
</comment>
<dbReference type="PANTHER" id="PTHR24388:SF54">
    <property type="entry name" value="PROTEIN ESCARGOT"/>
    <property type="match status" value="1"/>
</dbReference>
<dbReference type="GO" id="GO:0008270">
    <property type="term" value="F:zinc ion binding"/>
    <property type="evidence" value="ECO:0007669"/>
    <property type="project" value="UniProtKB-KW"/>
</dbReference>
<keyword evidence="4 7" id="KW-0863">Zinc-finger</keyword>
<proteinExistence type="predicted"/>
<dbReference type="InterPro" id="IPR036236">
    <property type="entry name" value="Znf_C2H2_sf"/>
</dbReference>
<feature type="domain" description="C2H2-type" evidence="9">
    <location>
        <begin position="82"/>
        <end position="105"/>
    </location>
</feature>
<dbReference type="GO" id="GO:0005634">
    <property type="term" value="C:nucleus"/>
    <property type="evidence" value="ECO:0007669"/>
    <property type="project" value="UniProtKB-SubCell"/>
</dbReference>
<evidence type="ECO:0000259" key="9">
    <source>
        <dbReference type="PROSITE" id="PS50157"/>
    </source>
</evidence>
<evidence type="ECO:0000256" key="4">
    <source>
        <dbReference type="ARBA" id="ARBA00022771"/>
    </source>
</evidence>
<evidence type="ECO:0000256" key="6">
    <source>
        <dbReference type="ARBA" id="ARBA00023242"/>
    </source>
</evidence>
<name>A0AAV8UJ38_9RHOD</name>
<dbReference type="SMART" id="SM00355">
    <property type="entry name" value="ZnF_C2H2"/>
    <property type="match status" value="3"/>
</dbReference>
<evidence type="ECO:0000256" key="5">
    <source>
        <dbReference type="ARBA" id="ARBA00022833"/>
    </source>
</evidence>
<dbReference type="GO" id="GO:0000978">
    <property type="term" value="F:RNA polymerase II cis-regulatory region sequence-specific DNA binding"/>
    <property type="evidence" value="ECO:0007669"/>
    <property type="project" value="TreeGrafter"/>
</dbReference>
<feature type="domain" description="C2H2-type" evidence="9">
    <location>
        <begin position="110"/>
        <end position="138"/>
    </location>
</feature>
<keyword evidence="5" id="KW-0862">Zinc</keyword>
<reference evidence="10 11" key="1">
    <citation type="journal article" date="2023" name="Nat. Commun.">
        <title>Origin of minicircular mitochondrial genomes in red algae.</title>
        <authorList>
            <person name="Lee Y."/>
            <person name="Cho C.H."/>
            <person name="Lee Y.M."/>
            <person name="Park S.I."/>
            <person name="Yang J.H."/>
            <person name="West J.A."/>
            <person name="Bhattacharya D."/>
            <person name="Yoon H.S."/>
        </authorList>
    </citation>
    <scope>NUCLEOTIDE SEQUENCE [LARGE SCALE GENOMIC DNA]</scope>
    <source>
        <strain evidence="10 11">CCMP1338</strain>
        <tissue evidence="10">Whole cell</tissue>
    </source>
</reference>
<keyword evidence="2" id="KW-0479">Metal-binding</keyword>
<keyword evidence="3" id="KW-0677">Repeat</keyword>
<dbReference type="PANTHER" id="PTHR24388">
    <property type="entry name" value="ZINC FINGER PROTEIN"/>
    <property type="match status" value="1"/>
</dbReference>
<evidence type="ECO:0000256" key="1">
    <source>
        <dbReference type="ARBA" id="ARBA00004123"/>
    </source>
</evidence>
<evidence type="ECO:0000256" key="2">
    <source>
        <dbReference type="ARBA" id="ARBA00022723"/>
    </source>
</evidence>
<feature type="domain" description="C2H2-type" evidence="9">
    <location>
        <begin position="139"/>
        <end position="160"/>
    </location>
</feature>
<evidence type="ECO:0000256" key="3">
    <source>
        <dbReference type="ARBA" id="ARBA00022737"/>
    </source>
</evidence>
<keyword evidence="6" id="KW-0539">Nucleus</keyword>
<dbReference type="InterPro" id="IPR013087">
    <property type="entry name" value="Znf_C2H2_type"/>
</dbReference>
<dbReference type="PROSITE" id="PS50157">
    <property type="entry name" value="ZINC_FINGER_C2H2_2"/>
    <property type="match status" value="3"/>
</dbReference>
<dbReference type="SUPFAM" id="SSF57667">
    <property type="entry name" value="beta-beta-alpha zinc fingers"/>
    <property type="match status" value="1"/>
</dbReference>
<evidence type="ECO:0000313" key="11">
    <source>
        <dbReference type="Proteomes" id="UP001157974"/>
    </source>
</evidence>
<gene>
    <name evidence="10" type="ORF">NDN08_007213</name>
</gene>
<dbReference type="Gene3D" id="3.30.160.60">
    <property type="entry name" value="Classic Zinc Finger"/>
    <property type="match status" value="2"/>
</dbReference>
<feature type="compositionally biased region" description="Low complexity" evidence="8">
    <location>
        <begin position="48"/>
        <end position="74"/>
    </location>
</feature>
<organism evidence="10 11">
    <name type="scientific">Rhodosorus marinus</name>
    <dbReference type="NCBI Taxonomy" id="101924"/>
    <lineage>
        <taxon>Eukaryota</taxon>
        <taxon>Rhodophyta</taxon>
        <taxon>Stylonematophyceae</taxon>
        <taxon>Stylonematales</taxon>
        <taxon>Stylonemataceae</taxon>
        <taxon>Rhodosorus</taxon>
    </lineage>
</organism>
<dbReference type="EMBL" id="JAMWBK010000011">
    <property type="protein sequence ID" value="KAJ8901367.1"/>
    <property type="molecule type" value="Genomic_DNA"/>
</dbReference>
<dbReference type="Proteomes" id="UP001157974">
    <property type="component" value="Unassembled WGS sequence"/>
</dbReference>
<dbReference type="GO" id="GO:0000981">
    <property type="term" value="F:DNA-binding transcription factor activity, RNA polymerase II-specific"/>
    <property type="evidence" value="ECO:0007669"/>
    <property type="project" value="TreeGrafter"/>
</dbReference>